<dbReference type="InterPro" id="IPR016181">
    <property type="entry name" value="Acyl_CoA_acyltransferase"/>
</dbReference>
<sequence length="143" mass="16621">MLRLSMGKDIPEEALRKFYDKKKIGKYEGRFEALHHAVTHSDYIVTAWDGEKLIGIIRSTGDYVFSQYINNFLIDEEYNGKGIGSKMLDAYLEAVGDVMDIYIISGRKITQSFTINWFEYKGFELVELKDDLQVFKRTNTPEE</sequence>
<gene>
    <name evidence="2" type="ORF">SAMN02745189_02220</name>
</gene>
<protein>
    <submittedName>
        <fullName evidence="2">Acetyltransferase (GNAT) domain-containing protein</fullName>
    </submittedName>
</protein>
<dbReference type="SUPFAM" id="SSF55729">
    <property type="entry name" value="Acyl-CoA N-acyltransferases (Nat)"/>
    <property type="match status" value="1"/>
</dbReference>
<feature type="domain" description="N-acetyltransferase" evidence="1">
    <location>
        <begin position="1"/>
        <end position="140"/>
    </location>
</feature>
<evidence type="ECO:0000313" key="3">
    <source>
        <dbReference type="Proteomes" id="UP000184206"/>
    </source>
</evidence>
<keyword evidence="2" id="KW-0808">Transferase</keyword>
<evidence type="ECO:0000313" key="2">
    <source>
        <dbReference type="EMBL" id="SHM48044.1"/>
    </source>
</evidence>
<dbReference type="Proteomes" id="UP000184206">
    <property type="component" value="Unassembled WGS sequence"/>
</dbReference>
<keyword evidence="3" id="KW-1185">Reference proteome</keyword>
<dbReference type="EMBL" id="FRCF01000012">
    <property type="protein sequence ID" value="SHM48044.1"/>
    <property type="molecule type" value="Genomic_DNA"/>
</dbReference>
<dbReference type="RefSeq" id="WP_072710641.1">
    <property type="nucleotide sequence ID" value="NZ_FRCF01000012.1"/>
</dbReference>
<evidence type="ECO:0000259" key="1">
    <source>
        <dbReference type="PROSITE" id="PS51186"/>
    </source>
</evidence>
<dbReference type="GO" id="GO:0016747">
    <property type="term" value="F:acyltransferase activity, transferring groups other than amino-acyl groups"/>
    <property type="evidence" value="ECO:0007669"/>
    <property type="project" value="InterPro"/>
</dbReference>
<dbReference type="Gene3D" id="3.40.630.30">
    <property type="match status" value="1"/>
</dbReference>
<reference evidence="2 3" key="1">
    <citation type="submission" date="2016-11" db="EMBL/GenBank/DDBJ databases">
        <authorList>
            <person name="Jaros S."/>
            <person name="Januszkiewicz K."/>
            <person name="Wedrychowicz H."/>
        </authorList>
    </citation>
    <scope>NUCLEOTIDE SEQUENCE [LARGE SCALE GENOMIC DNA]</scope>
    <source>
        <strain evidence="2 3">DSM 16010</strain>
    </source>
</reference>
<organism evidence="2 3">
    <name type="scientific">Lacicoccus alkaliphilus DSM 16010</name>
    <dbReference type="NCBI Taxonomy" id="1123231"/>
    <lineage>
        <taxon>Bacteria</taxon>
        <taxon>Bacillati</taxon>
        <taxon>Bacillota</taxon>
        <taxon>Bacilli</taxon>
        <taxon>Bacillales</taxon>
        <taxon>Salinicoccaceae</taxon>
        <taxon>Lacicoccus</taxon>
    </lineage>
</organism>
<proteinExistence type="predicted"/>
<dbReference type="Pfam" id="PF00583">
    <property type="entry name" value="Acetyltransf_1"/>
    <property type="match status" value="1"/>
</dbReference>
<name>A0A1M7J4W2_9BACL</name>
<dbReference type="PROSITE" id="PS51186">
    <property type="entry name" value="GNAT"/>
    <property type="match status" value="1"/>
</dbReference>
<dbReference type="AlphaFoldDB" id="A0A1M7J4W2"/>
<accession>A0A1M7J4W2</accession>
<dbReference type="CDD" id="cd04301">
    <property type="entry name" value="NAT_SF"/>
    <property type="match status" value="1"/>
</dbReference>
<dbReference type="InterPro" id="IPR000182">
    <property type="entry name" value="GNAT_dom"/>
</dbReference>